<feature type="region of interest" description="Disordered" evidence="1">
    <location>
        <begin position="429"/>
        <end position="496"/>
    </location>
</feature>
<organism evidence="4 5">
    <name type="scientific">Labilithrix luteola</name>
    <dbReference type="NCBI Taxonomy" id="1391654"/>
    <lineage>
        <taxon>Bacteria</taxon>
        <taxon>Pseudomonadati</taxon>
        <taxon>Myxococcota</taxon>
        <taxon>Polyangia</taxon>
        <taxon>Polyangiales</taxon>
        <taxon>Labilitrichaceae</taxon>
        <taxon>Labilithrix</taxon>
    </lineage>
</organism>
<dbReference type="SMART" id="SM00240">
    <property type="entry name" value="FHA"/>
    <property type="match status" value="2"/>
</dbReference>
<dbReference type="InterPro" id="IPR008984">
    <property type="entry name" value="SMAD_FHA_dom_sf"/>
</dbReference>
<dbReference type="PANTHER" id="PTHR23308">
    <property type="entry name" value="NUCLEAR INHIBITOR OF PROTEIN PHOSPHATASE-1"/>
    <property type="match status" value="1"/>
</dbReference>
<feature type="domain" description="FHA" evidence="3">
    <location>
        <begin position="23"/>
        <end position="81"/>
    </location>
</feature>
<gene>
    <name evidence="4" type="ORF">AKJ09_00880</name>
</gene>
<feature type="transmembrane region" description="Helical" evidence="2">
    <location>
        <begin position="270"/>
        <end position="295"/>
    </location>
</feature>
<keyword evidence="2" id="KW-0812">Transmembrane</keyword>
<sequence>MWKLVIEDDEGKRTVVPLTREDYSIGRQEGNTIRLTERNVSREHGRIRRSTRNGAGNGVKEHFTLEDRQSYNGVFVNGLRVAHTQDLQHGDLIQIGDYRIVLQDEAASAADTNPIPISATDFDAKATIPIVTGMRGQTLTERPSRFVMLVGPTPGVEYPLDRERLTIGRAEDATISVNHNSVSRLHCEVHALGDGRFEIVDKGSSNGVRVNAVELRRSIIEAGDVIELGDVRFKFVGAGQIFVAGPNESQQLTAISDREAELVDPNRRSWGGYTLPIVGAGLFGAAIILAFVYVVRSHATTEPQPNTTVVPSADPAHSLVIDAKKNCTPEDCEAPHMQVSTQLPANSPWRDSPEFHYIETTWADSILKKAATEADLATRRLQYYRVANTPSIDEARRKQAADALTALEDPVPVATPVSLKDAGASTTTLLAGTAPTSTPPAPTPKATHTAAPQTAAPTPPPAPTAAPATTPSTSASKPSAAALEKARTAALEGRPSEVRSLLETRVRSGHATPEEVRLVRGACQAQGDMACIDDIKKKY</sequence>
<feature type="domain" description="FHA" evidence="3">
    <location>
        <begin position="165"/>
        <end position="215"/>
    </location>
</feature>
<feature type="compositionally biased region" description="Low complexity" evidence="1">
    <location>
        <begin position="465"/>
        <end position="492"/>
    </location>
</feature>
<dbReference type="RefSeq" id="WP_146645848.1">
    <property type="nucleotide sequence ID" value="NZ_CP012333.1"/>
</dbReference>
<dbReference type="OrthoDB" id="5486376at2"/>
<evidence type="ECO:0000313" key="4">
    <source>
        <dbReference type="EMBL" id="AKU94216.1"/>
    </source>
</evidence>
<dbReference type="SUPFAM" id="SSF49879">
    <property type="entry name" value="SMAD/FHA domain"/>
    <property type="match status" value="2"/>
</dbReference>
<accession>A0A0K1PLF7</accession>
<dbReference type="AlphaFoldDB" id="A0A0K1PLF7"/>
<dbReference type="InterPro" id="IPR050923">
    <property type="entry name" value="Cell_Proc_Reg/RNA_Proc"/>
</dbReference>
<dbReference type="CDD" id="cd00060">
    <property type="entry name" value="FHA"/>
    <property type="match status" value="2"/>
</dbReference>
<proteinExistence type="predicted"/>
<name>A0A0K1PLF7_9BACT</name>
<evidence type="ECO:0000256" key="1">
    <source>
        <dbReference type="SAM" id="MobiDB-lite"/>
    </source>
</evidence>
<dbReference type="PROSITE" id="PS50006">
    <property type="entry name" value="FHA_DOMAIN"/>
    <property type="match status" value="2"/>
</dbReference>
<keyword evidence="2" id="KW-1133">Transmembrane helix</keyword>
<dbReference type="Pfam" id="PF00498">
    <property type="entry name" value="FHA"/>
    <property type="match status" value="2"/>
</dbReference>
<evidence type="ECO:0000313" key="5">
    <source>
        <dbReference type="Proteomes" id="UP000064967"/>
    </source>
</evidence>
<dbReference type="EMBL" id="CP012333">
    <property type="protein sequence ID" value="AKU94216.1"/>
    <property type="molecule type" value="Genomic_DNA"/>
</dbReference>
<protein>
    <submittedName>
        <fullName evidence="4">Adenylate cyclase</fullName>
    </submittedName>
</protein>
<dbReference type="Proteomes" id="UP000064967">
    <property type="component" value="Chromosome"/>
</dbReference>
<reference evidence="4 5" key="1">
    <citation type="submission" date="2015-08" db="EMBL/GenBank/DDBJ databases">
        <authorList>
            <person name="Babu N.S."/>
            <person name="Beckwith C.J."/>
            <person name="Beseler K.G."/>
            <person name="Brison A."/>
            <person name="Carone J.V."/>
            <person name="Caskin T.P."/>
            <person name="Diamond M."/>
            <person name="Durham M.E."/>
            <person name="Foxe J.M."/>
            <person name="Go M."/>
            <person name="Henderson B.A."/>
            <person name="Jones I.B."/>
            <person name="McGettigan J.A."/>
            <person name="Micheletti S.J."/>
            <person name="Nasrallah M.E."/>
            <person name="Ortiz D."/>
            <person name="Piller C.R."/>
            <person name="Privatt S.R."/>
            <person name="Schneider S.L."/>
            <person name="Sharp S."/>
            <person name="Smith T.C."/>
            <person name="Stanton J.D."/>
            <person name="Ullery H.E."/>
            <person name="Wilson R.J."/>
            <person name="Serrano M.G."/>
            <person name="Buck G."/>
            <person name="Lee V."/>
            <person name="Wang Y."/>
            <person name="Carvalho R."/>
            <person name="Voegtly L."/>
            <person name="Shi R."/>
            <person name="Duckworth R."/>
            <person name="Johnson A."/>
            <person name="Loviza R."/>
            <person name="Walstead R."/>
            <person name="Shah Z."/>
            <person name="Kiflezghi M."/>
            <person name="Wade K."/>
            <person name="Ball S.L."/>
            <person name="Bradley K.W."/>
            <person name="Asai D.J."/>
            <person name="Bowman C.A."/>
            <person name="Russell D.A."/>
            <person name="Pope W.H."/>
            <person name="Jacobs-Sera D."/>
            <person name="Hendrix R.W."/>
            <person name="Hatfull G.F."/>
        </authorList>
    </citation>
    <scope>NUCLEOTIDE SEQUENCE [LARGE SCALE GENOMIC DNA]</scope>
    <source>
        <strain evidence="4 5">DSM 27648</strain>
    </source>
</reference>
<keyword evidence="2" id="KW-0472">Membrane</keyword>
<feature type="compositionally biased region" description="Low complexity" evidence="1">
    <location>
        <begin position="444"/>
        <end position="456"/>
    </location>
</feature>
<dbReference type="Gene3D" id="2.60.200.20">
    <property type="match status" value="2"/>
</dbReference>
<dbReference type="STRING" id="1391654.AKJ09_00880"/>
<dbReference type="InterPro" id="IPR000253">
    <property type="entry name" value="FHA_dom"/>
</dbReference>
<dbReference type="KEGG" id="llu:AKJ09_00880"/>
<evidence type="ECO:0000256" key="2">
    <source>
        <dbReference type="SAM" id="Phobius"/>
    </source>
</evidence>
<evidence type="ECO:0000259" key="3">
    <source>
        <dbReference type="PROSITE" id="PS50006"/>
    </source>
</evidence>
<dbReference type="PATRIC" id="fig|1391654.3.peg.892"/>
<keyword evidence="5" id="KW-1185">Reference proteome</keyword>